<feature type="transmembrane region" description="Helical" evidence="6">
    <location>
        <begin position="216"/>
        <end position="235"/>
    </location>
</feature>
<comment type="caution">
    <text evidence="7">The sequence shown here is derived from an EMBL/GenBank/DDBJ whole genome shotgun (WGS) entry which is preliminary data.</text>
</comment>
<keyword evidence="4 6" id="KW-1133">Transmembrane helix</keyword>
<evidence type="ECO:0000256" key="4">
    <source>
        <dbReference type="ARBA" id="ARBA00022989"/>
    </source>
</evidence>
<feature type="transmembrane region" description="Helical" evidence="6">
    <location>
        <begin position="297"/>
        <end position="320"/>
    </location>
</feature>
<dbReference type="PANTHER" id="PTHR45649">
    <property type="entry name" value="AMINO-ACID PERMEASE BAT1"/>
    <property type="match status" value="1"/>
</dbReference>
<feature type="transmembrane region" description="Helical" evidence="6">
    <location>
        <begin position="424"/>
        <end position="447"/>
    </location>
</feature>
<feature type="transmembrane region" description="Helical" evidence="6">
    <location>
        <begin position="468"/>
        <end position="487"/>
    </location>
</feature>
<evidence type="ECO:0000256" key="5">
    <source>
        <dbReference type="ARBA" id="ARBA00023136"/>
    </source>
</evidence>
<dbReference type="EMBL" id="AZGZ01000004">
    <property type="protein sequence ID" value="KZZ95783.1"/>
    <property type="molecule type" value="Genomic_DNA"/>
</dbReference>
<accession>A0A162IN00</accession>
<name>A0A162IN00_9EURO</name>
<comment type="subcellular location">
    <subcellularLocation>
        <location evidence="1">Membrane</location>
        <topology evidence="1">Multi-pass membrane protein</topology>
    </subcellularLocation>
</comment>
<dbReference type="AlphaFoldDB" id="A0A162IN00"/>
<proteinExistence type="predicted"/>
<dbReference type="PROSITE" id="PS00218">
    <property type="entry name" value="AMINO_ACID_PERMEASE_1"/>
    <property type="match status" value="1"/>
</dbReference>
<keyword evidence="3 6" id="KW-0812">Transmembrane</keyword>
<dbReference type="PIRSF" id="PIRSF006060">
    <property type="entry name" value="AA_transporter"/>
    <property type="match status" value="1"/>
</dbReference>
<dbReference type="InterPro" id="IPR002293">
    <property type="entry name" value="AA/rel_permease1"/>
</dbReference>
<dbReference type="GO" id="GO:0022857">
    <property type="term" value="F:transmembrane transporter activity"/>
    <property type="evidence" value="ECO:0007669"/>
    <property type="project" value="InterPro"/>
</dbReference>
<feature type="transmembrane region" description="Helical" evidence="6">
    <location>
        <begin position="149"/>
        <end position="175"/>
    </location>
</feature>
<dbReference type="OrthoDB" id="3257095at2759"/>
<feature type="transmembrane region" description="Helical" evidence="6">
    <location>
        <begin position="499"/>
        <end position="518"/>
    </location>
</feature>
<feature type="transmembrane region" description="Helical" evidence="6">
    <location>
        <begin position="187"/>
        <end position="209"/>
    </location>
</feature>
<dbReference type="GO" id="GO:0006865">
    <property type="term" value="P:amino acid transport"/>
    <property type="evidence" value="ECO:0007669"/>
    <property type="project" value="InterPro"/>
</dbReference>
<dbReference type="VEuPathDB" id="FungiDB:AAP_01459"/>
<dbReference type="InterPro" id="IPR004840">
    <property type="entry name" value="Amino_acid_permease_CS"/>
</dbReference>
<evidence type="ECO:0000256" key="1">
    <source>
        <dbReference type="ARBA" id="ARBA00004141"/>
    </source>
</evidence>
<feature type="transmembrane region" description="Helical" evidence="6">
    <location>
        <begin position="353"/>
        <end position="375"/>
    </location>
</feature>
<gene>
    <name evidence="7" type="ORF">AAP_01459</name>
</gene>
<keyword evidence="2" id="KW-0813">Transport</keyword>
<dbReference type="GO" id="GO:0016020">
    <property type="term" value="C:membrane"/>
    <property type="evidence" value="ECO:0007669"/>
    <property type="project" value="UniProtKB-SubCell"/>
</dbReference>
<feature type="transmembrane region" description="Helical" evidence="6">
    <location>
        <begin position="255"/>
        <end position="276"/>
    </location>
</feature>
<dbReference type="Pfam" id="PF13520">
    <property type="entry name" value="AA_permease_2"/>
    <property type="match status" value="1"/>
</dbReference>
<evidence type="ECO:0000313" key="7">
    <source>
        <dbReference type="EMBL" id="KZZ95783.1"/>
    </source>
</evidence>
<keyword evidence="8" id="KW-1185">Reference proteome</keyword>
<sequence length="534" mass="58362">MGVDFNLKTFGRESHETPRSDDSPMTDDVEKPAHLTAKYMGTDRDKLEMEALGKKQMLRRNFGFASMLAFCSTLIATWEIQLVAVQFPLLNGGPAGTIWGYIILCLGSISIYASMAEIASMSPTAGGQYHWVSEFAPPKYQKFLSFTTGWVTTCAWQCNVMGLCFSSALTVQGLIKLNNPDYETKPWHGTCLTIAIVIFAVAFNVLLATKLPLVETLVLILHIAGLFLIIVPLWVLSPRNTSKRVWTEFDNGGGWSSMGTSVLIGIGGQVGTMCGYDCAIHMAEEIQDASRNLPKAIMSSVFINAILGFVMTITLVYTAVDIEMILATPTGQPFMEMFFQCTKHVPTATAMSVLAVILLIFCAISELAAASRQVWSFARDGGMPGSRFLSYIPNGWNIPLPSVVLTVLVTSLISLLNIGSTTALQAISSLTISSMFASYCLSIGCILRKRLVGEPLPPCRWSLGRFGLLCNLLALGFTLPILVFLFFPQTAVVDKESMNYAIVMFGGANILAGIYYFVRGKNHYVPPVALMKRD</sequence>
<organism evidence="7 8">
    <name type="scientific">Ascosphaera apis ARSEF 7405</name>
    <dbReference type="NCBI Taxonomy" id="392613"/>
    <lineage>
        <taxon>Eukaryota</taxon>
        <taxon>Fungi</taxon>
        <taxon>Dikarya</taxon>
        <taxon>Ascomycota</taxon>
        <taxon>Pezizomycotina</taxon>
        <taxon>Eurotiomycetes</taxon>
        <taxon>Eurotiomycetidae</taxon>
        <taxon>Onygenales</taxon>
        <taxon>Ascosphaeraceae</taxon>
        <taxon>Ascosphaera</taxon>
    </lineage>
</organism>
<keyword evidence="5 6" id="KW-0472">Membrane</keyword>
<protein>
    <submittedName>
        <fullName evidence="7">Amino acid permease</fullName>
    </submittedName>
</protein>
<feature type="transmembrane region" description="Helical" evidence="6">
    <location>
        <begin position="62"/>
        <end position="78"/>
    </location>
</feature>
<feature type="transmembrane region" description="Helical" evidence="6">
    <location>
        <begin position="396"/>
        <end position="418"/>
    </location>
</feature>
<feature type="transmembrane region" description="Helical" evidence="6">
    <location>
        <begin position="98"/>
        <end position="115"/>
    </location>
</feature>
<evidence type="ECO:0000256" key="2">
    <source>
        <dbReference type="ARBA" id="ARBA00022448"/>
    </source>
</evidence>
<evidence type="ECO:0000313" key="8">
    <source>
        <dbReference type="Proteomes" id="UP000242877"/>
    </source>
</evidence>
<evidence type="ECO:0000256" key="3">
    <source>
        <dbReference type="ARBA" id="ARBA00022692"/>
    </source>
</evidence>
<dbReference type="Proteomes" id="UP000242877">
    <property type="component" value="Unassembled WGS sequence"/>
</dbReference>
<dbReference type="PANTHER" id="PTHR45649:SF41">
    <property type="entry name" value="TRANSPORTER, PUTATIVE (EUROFUNG)-RELATED"/>
    <property type="match status" value="1"/>
</dbReference>
<evidence type="ECO:0000256" key="6">
    <source>
        <dbReference type="SAM" id="Phobius"/>
    </source>
</evidence>
<reference evidence="7 8" key="1">
    <citation type="journal article" date="2016" name="Genome Biol. Evol.">
        <title>Divergent and convergent evolution of fungal pathogenicity.</title>
        <authorList>
            <person name="Shang Y."/>
            <person name="Xiao G."/>
            <person name="Zheng P."/>
            <person name="Cen K."/>
            <person name="Zhan S."/>
            <person name="Wang C."/>
        </authorList>
    </citation>
    <scope>NUCLEOTIDE SEQUENCE [LARGE SCALE GENOMIC DNA]</scope>
    <source>
        <strain evidence="7 8">ARSEF 7405</strain>
    </source>
</reference>
<dbReference type="Gene3D" id="1.20.1740.10">
    <property type="entry name" value="Amino acid/polyamine transporter I"/>
    <property type="match status" value="1"/>
</dbReference>